<keyword evidence="4" id="KW-1185">Reference proteome</keyword>
<dbReference type="OrthoDB" id="552755at2759"/>
<dbReference type="AlphaFoldDB" id="A0A9W8M1Q6"/>
<dbReference type="EMBL" id="JANBUW010000015">
    <property type="protein sequence ID" value="KAJ2851250.1"/>
    <property type="molecule type" value="Genomic_DNA"/>
</dbReference>
<protein>
    <recommendedName>
        <fullName evidence="2">DEK-C domain-containing protein</fullName>
    </recommendedName>
</protein>
<feature type="compositionally biased region" description="Acidic residues" evidence="1">
    <location>
        <begin position="100"/>
        <end position="126"/>
    </location>
</feature>
<feature type="domain" description="DEK-C" evidence="2">
    <location>
        <begin position="3"/>
        <end position="63"/>
    </location>
</feature>
<gene>
    <name evidence="3" type="ORF">IWW36_001271</name>
</gene>
<evidence type="ECO:0000313" key="3">
    <source>
        <dbReference type="EMBL" id="KAJ2851250.1"/>
    </source>
</evidence>
<dbReference type="InterPro" id="IPR014876">
    <property type="entry name" value="DEK_C"/>
</dbReference>
<dbReference type="PROSITE" id="PS51998">
    <property type="entry name" value="DEK_C"/>
    <property type="match status" value="1"/>
</dbReference>
<feature type="region of interest" description="Disordered" evidence="1">
    <location>
        <begin position="64"/>
        <end position="157"/>
    </location>
</feature>
<proteinExistence type="predicted"/>
<dbReference type="InterPro" id="IPR037647">
    <property type="entry name" value="HIRIP3"/>
</dbReference>
<feature type="compositionally biased region" description="Acidic residues" evidence="1">
    <location>
        <begin position="264"/>
        <end position="292"/>
    </location>
</feature>
<evidence type="ECO:0000256" key="1">
    <source>
        <dbReference type="SAM" id="MobiDB-lite"/>
    </source>
</evidence>
<reference evidence="3" key="1">
    <citation type="submission" date="2022-07" db="EMBL/GenBank/DDBJ databases">
        <title>Phylogenomic reconstructions and comparative analyses of Kickxellomycotina fungi.</title>
        <authorList>
            <person name="Reynolds N.K."/>
            <person name="Stajich J.E."/>
            <person name="Barry K."/>
            <person name="Grigoriev I.V."/>
            <person name="Crous P."/>
            <person name="Smith M.E."/>
        </authorList>
    </citation>
    <scope>NUCLEOTIDE SEQUENCE</scope>
    <source>
        <strain evidence="3">NRRL 1566</strain>
    </source>
</reference>
<dbReference type="PANTHER" id="PTHR15410">
    <property type="entry name" value="HIRA-INTERACTING PROTEIN 3"/>
    <property type="match status" value="1"/>
</dbReference>
<dbReference type="Proteomes" id="UP001139887">
    <property type="component" value="Unassembled WGS sequence"/>
</dbReference>
<sequence>MEDIDIDKLKQTCRQIVQEGDLDALTNKVVRRSAEKRLELNEKSLDQEPYKSLVKETVELVLSKLEQGTKSGNEDSRMNTEESEANANANTNGKQSDIESAADDGSDSQDKDDEEDEFSDDIDEEPPTATKKKKRNSEDSLQPAAKRSRPTKVSKASDTTIANLKSYIGKCGVRKVWSKELAGMNAAQQVRHLKSMLVDIGMVGRPTLEKCKKIKAKRDLQAELDAMNTENIIDEENAPASRSARSRRSAARNVSYNADHVSDSEEEEDAAPESPNEDEEDEVEEEDSEFTADSDSNKEEDVQDAAGASASEEDSD</sequence>
<organism evidence="3 4">
    <name type="scientific">Coemansia brasiliensis</name>
    <dbReference type="NCBI Taxonomy" id="2650707"/>
    <lineage>
        <taxon>Eukaryota</taxon>
        <taxon>Fungi</taxon>
        <taxon>Fungi incertae sedis</taxon>
        <taxon>Zoopagomycota</taxon>
        <taxon>Kickxellomycotina</taxon>
        <taxon>Kickxellomycetes</taxon>
        <taxon>Kickxellales</taxon>
        <taxon>Kickxellaceae</taxon>
        <taxon>Coemansia</taxon>
    </lineage>
</organism>
<dbReference type="PANTHER" id="PTHR15410:SF2">
    <property type="entry name" value="HIRA-INTERACTING PROTEIN 3"/>
    <property type="match status" value="1"/>
</dbReference>
<comment type="caution">
    <text evidence="3">The sequence shown here is derived from an EMBL/GenBank/DDBJ whole genome shotgun (WGS) entry which is preliminary data.</text>
</comment>
<evidence type="ECO:0000259" key="2">
    <source>
        <dbReference type="PROSITE" id="PS51998"/>
    </source>
</evidence>
<evidence type="ECO:0000313" key="4">
    <source>
        <dbReference type="Proteomes" id="UP001139887"/>
    </source>
</evidence>
<dbReference type="GO" id="GO:0005634">
    <property type="term" value="C:nucleus"/>
    <property type="evidence" value="ECO:0007669"/>
    <property type="project" value="TreeGrafter"/>
</dbReference>
<name>A0A9W8M1Q6_9FUNG</name>
<accession>A0A9W8M1Q6</accession>
<feature type="region of interest" description="Disordered" evidence="1">
    <location>
        <begin position="226"/>
        <end position="316"/>
    </location>
</feature>